<evidence type="ECO:0000313" key="2">
    <source>
        <dbReference type="Proteomes" id="UP001476950"/>
    </source>
</evidence>
<dbReference type="EMBL" id="JAMPLM010000019">
    <property type="protein sequence ID" value="MEP1060527.1"/>
    <property type="molecule type" value="Genomic_DNA"/>
</dbReference>
<dbReference type="InterPro" id="IPR018669">
    <property type="entry name" value="Toxin_HigB"/>
</dbReference>
<keyword evidence="2" id="KW-1185">Reference proteome</keyword>
<dbReference type="Pfam" id="PF09907">
    <property type="entry name" value="HigB_toxin"/>
    <property type="match status" value="1"/>
</dbReference>
<dbReference type="Proteomes" id="UP001476950">
    <property type="component" value="Unassembled WGS sequence"/>
</dbReference>
<proteinExistence type="predicted"/>
<reference evidence="1 2" key="1">
    <citation type="submission" date="2022-04" db="EMBL/GenBank/DDBJ databases">
        <title>Positive selection, recombination, and allopatry shape intraspecific diversity of widespread and dominant cyanobacteria.</title>
        <authorList>
            <person name="Wei J."/>
            <person name="Shu W."/>
            <person name="Hu C."/>
        </authorList>
    </citation>
    <scope>NUCLEOTIDE SEQUENCE [LARGE SCALE GENOMIC DNA]</scope>
    <source>
        <strain evidence="1 2">AS-A4</strain>
    </source>
</reference>
<dbReference type="RefSeq" id="WP_190449085.1">
    <property type="nucleotide sequence ID" value="NZ_JAMPLM010000019.1"/>
</dbReference>
<accession>A0ABV0KN18</accession>
<evidence type="ECO:0000313" key="1">
    <source>
        <dbReference type="EMBL" id="MEP1060527.1"/>
    </source>
</evidence>
<organism evidence="1 2">
    <name type="scientific">Stenomitos frigidus AS-A4</name>
    <dbReference type="NCBI Taxonomy" id="2933935"/>
    <lineage>
        <taxon>Bacteria</taxon>
        <taxon>Bacillati</taxon>
        <taxon>Cyanobacteriota</taxon>
        <taxon>Cyanophyceae</taxon>
        <taxon>Leptolyngbyales</taxon>
        <taxon>Leptolyngbyaceae</taxon>
        <taxon>Stenomitos</taxon>
    </lineage>
</organism>
<protein>
    <submittedName>
        <fullName evidence="1">Type II toxin-antitoxin system HigB family toxin</fullName>
    </submittedName>
</protein>
<sequence length="98" mass="11595">MHVIRYKQFRDFGKKHSDNCGVLDDWLKVASRANWSNLSEIQSVFPQAEVINHFTVFSLKGKQYRLIVSINYEGQLIYLKHLLTHAEYKEQQQNGSYF</sequence>
<gene>
    <name evidence="1" type="ORF">NDI38_19010</name>
</gene>
<comment type="caution">
    <text evidence="1">The sequence shown here is derived from an EMBL/GenBank/DDBJ whole genome shotgun (WGS) entry which is preliminary data.</text>
</comment>
<name>A0ABV0KN18_9CYAN</name>